<keyword evidence="3" id="KW-1185">Reference proteome</keyword>
<evidence type="ECO:0000313" key="2">
    <source>
        <dbReference type="EMBL" id="KAK9948839.1"/>
    </source>
</evidence>
<proteinExistence type="predicted"/>
<comment type="caution">
    <text evidence="2">The sequence shown here is derived from an EMBL/GenBank/DDBJ whole genome shotgun (WGS) entry which is preliminary data.</text>
</comment>
<protein>
    <submittedName>
        <fullName evidence="2">Uncharacterized protein</fullName>
    </submittedName>
</protein>
<dbReference type="Proteomes" id="UP001457282">
    <property type="component" value="Unassembled WGS sequence"/>
</dbReference>
<sequence length="91" mass="10305">MPPLLCFSPASSPRRTDHHGPPLSSTTNHRPFFCPQATQSVPVATRLHRAQKEPRPVLLLSSLPFRRRRPSRRRSSMELITVAVADAEIKR</sequence>
<accession>A0AAW1YJQ1</accession>
<evidence type="ECO:0000313" key="3">
    <source>
        <dbReference type="Proteomes" id="UP001457282"/>
    </source>
</evidence>
<reference evidence="2 3" key="1">
    <citation type="journal article" date="2023" name="G3 (Bethesda)">
        <title>A chromosome-length genome assembly and annotation of blackberry (Rubus argutus, cv. 'Hillquist').</title>
        <authorList>
            <person name="Bruna T."/>
            <person name="Aryal R."/>
            <person name="Dudchenko O."/>
            <person name="Sargent D.J."/>
            <person name="Mead D."/>
            <person name="Buti M."/>
            <person name="Cavallini A."/>
            <person name="Hytonen T."/>
            <person name="Andres J."/>
            <person name="Pham M."/>
            <person name="Weisz D."/>
            <person name="Mascagni F."/>
            <person name="Usai G."/>
            <person name="Natali L."/>
            <person name="Bassil N."/>
            <person name="Fernandez G.E."/>
            <person name="Lomsadze A."/>
            <person name="Armour M."/>
            <person name="Olukolu B."/>
            <person name="Poorten T."/>
            <person name="Britton C."/>
            <person name="Davik J."/>
            <person name="Ashrafi H."/>
            <person name="Aiden E.L."/>
            <person name="Borodovsky M."/>
            <person name="Worthington M."/>
        </authorList>
    </citation>
    <scope>NUCLEOTIDE SEQUENCE [LARGE SCALE GENOMIC DNA]</scope>
    <source>
        <strain evidence="2">PI 553951</strain>
    </source>
</reference>
<organism evidence="2 3">
    <name type="scientific">Rubus argutus</name>
    <name type="common">Southern blackberry</name>
    <dbReference type="NCBI Taxonomy" id="59490"/>
    <lineage>
        <taxon>Eukaryota</taxon>
        <taxon>Viridiplantae</taxon>
        <taxon>Streptophyta</taxon>
        <taxon>Embryophyta</taxon>
        <taxon>Tracheophyta</taxon>
        <taxon>Spermatophyta</taxon>
        <taxon>Magnoliopsida</taxon>
        <taxon>eudicotyledons</taxon>
        <taxon>Gunneridae</taxon>
        <taxon>Pentapetalae</taxon>
        <taxon>rosids</taxon>
        <taxon>fabids</taxon>
        <taxon>Rosales</taxon>
        <taxon>Rosaceae</taxon>
        <taxon>Rosoideae</taxon>
        <taxon>Rosoideae incertae sedis</taxon>
        <taxon>Rubus</taxon>
    </lineage>
</organism>
<name>A0AAW1YJQ1_RUBAR</name>
<dbReference type="AlphaFoldDB" id="A0AAW1YJQ1"/>
<feature type="region of interest" description="Disordered" evidence="1">
    <location>
        <begin position="1"/>
        <end position="32"/>
    </location>
</feature>
<gene>
    <name evidence="2" type="ORF">M0R45_004398</name>
</gene>
<evidence type="ECO:0000256" key="1">
    <source>
        <dbReference type="SAM" id="MobiDB-lite"/>
    </source>
</evidence>
<dbReference type="EMBL" id="JBEDUW010000001">
    <property type="protein sequence ID" value="KAK9948839.1"/>
    <property type="molecule type" value="Genomic_DNA"/>
</dbReference>